<evidence type="ECO:0000313" key="4">
    <source>
        <dbReference type="Proteomes" id="UP000007364"/>
    </source>
</evidence>
<dbReference type="GO" id="GO:0016788">
    <property type="term" value="F:hydrolase activity, acting on ester bonds"/>
    <property type="evidence" value="ECO:0007669"/>
    <property type="project" value="UniProtKB-ARBA"/>
</dbReference>
<keyword evidence="4" id="KW-1185">Reference proteome</keyword>
<dbReference type="Gene3D" id="3.40.50.1110">
    <property type="entry name" value="SGNH hydrolase"/>
    <property type="match status" value="1"/>
</dbReference>
<dbReference type="eggNOG" id="COG2755">
    <property type="taxonomic scope" value="Bacteria"/>
</dbReference>
<dbReference type="Pfam" id="PF14606">
    <property type="entry name" value="Lipase_GDSL_3"/>
    <property type="match status" value="1"/>
</dbReference>
<dbReference type="SUPFAM" id="SSF52266">
    <property type="entry name" value="SGNH hydrolase"/>
    <property type="match status" value="1"/>
</dbReference>
<feature type="domain" description="SGNH hydrolase-type esterase N-terminal" evidence="2">
    <location>
        <begin position="25"/>
        <end position="167"/>
    </location>
</feature>
<evidence type="ECO:0000259" key="1">
    <source>
        <dbReference type="Pfam" id="PF14606"/>
    </source>
</evidence>
<comment type="caution">
    <text evidence="3">The sequence shown here is derived from an EMBL/GenBank/DDBJ whole genome shotgun (WGS) entry which is preliminary data.</text>
</comment>
<dbReference type="RefSeq" id="WP_008991557.1">
    <property type="nucleotide sequence ID" value="NZ_AMSG01000009.1"/>
</dbReference>
<dbReference type="AlphaFoldDB" id="K2P2M7"/>
<dbReference type="InterPro" id="IPR036514">
    <property type="entry name" value="SGNH_hydro_sf"/>
</dbReference>
<dbReference type="Proteomes" id="UP000007364">
    <property type="component" value="Unassembled WGS sequence"/>
</dbReference>
<evidence type="ECO:0000259" key="2">
    <source>
        <dbReference type="Pfam" id="PF14607"/>
    </source>
</evidence>
<name>K2P2M7_9FLAO</name>
<dbReference type="InterPro" id="IPR013830">
    <property type="entry name" value="SGNH_hydro"/>
</dbReference>
<proteinExistence type="predicted"/>
<dbReference type="InterPro" id="IPR032740">
    <property type="entry name" value="GxDLY"/>
</dbReference>
<dbReference type="Pfam" id="PF14607">
    <property type="entry name" value="GxDLY"/>
    <property type="match status" value="1"/>
</dbReference>
<feature type="domain" description="SGNH hydrolase-type esterase" evidence="1">
    <location>
        <begin position="178"/>
        <end position="356"/>
    </location>
</feature>
<protein>
    <submittedName>
        <fullName evidence="3">Putative hydrolase lipoprotein</fullName>
    </submittedName>
</protein>
<gene>
    <name evidence="3" type="ORF">I215_08511</name>
</gene>
<dbReference type="EMBL" id="AMSG01000009">
    <property type="protein sequence ID" value="EKF55273.1"/>
    <property type="molecule type" value="Genomic_DNA"/>
</dbReference>
<accession>K2P2M7</accession>
<reference evidence="3 4" key="1">
    <citation type="journal article" date="2012" name="J. Bacteriol.">
        <title>Genome Sequence of Galbibacter marinum Type Strain ck-I2-15.</title>
        <authorList>
            <person name="Lai Q."/>
            <person name="Li C."/>
            <person name="Shao Z."/>
        </authorList>
    </citation>
    <scope>NUCLEOTIDE SEQUENCE [LARGE SCALE GENOMIC DNA]</scope>
    <source>
        <strain evidence="4">ck-I2-15</strain>
    </source>
</reference>
<dbReference type="STRING" id="555500.I215_08511"/>
<keyword evidence="3" id="KW-0449">Lipoprotein</keyword>
<sequence>MSKGLLCLILSTTLLSAQYKDMELNWKSIADFNVFGSLNTFEDGKIRRFPDSLQQKLRVPLWKLSENTAGFYLKLKTNAPFIKVQYRPLGELSFPHMPATGVSGVDLYVKTKDGFNWVRGNYNFSQTVSYSFSNMELSEGKHEFWLYLPLFQSIADFKVGIPKDYSFEPIVESSNLDPIIVYGTSIAQGACASRAGMAWSNILGRKTPYPVVNMGFSGNGRLEPTVIDYISKVKASVFVLDCMANFTSGQNMNPNLAHERLKASITFLKRRHPETPILIVQHAGYADGAIQKHRLVTYSVLNKVTQAVYLELKSTYDGLYILTKDQIGLTSESFVDGTHPNDHGMIQYAKAYKEALDQILR</sequence>
<organism evidence="3 4">
    <name type="scientific">Galbibacter marinus</name>
    <dbReference type="NCBI Taxonomy" id="555500"/>
    <lineage>
        <taxon>Bacteria</taxon>
        <taxon>Pseudomonadati</taxon>
        <taxon>Bacteroidota</taxon>
        <taxon>Flavobacteriia</taxon>
        <taxon>Flavobacteriales</taxon>
        <taxon>Flavobacteriaceae</taxon>
        <taxon>Galbibacter</taxon>
    </lineage>
</organism>
<dbReference type="Gene3D" id="2.60.120.260">
    <property type="entry name" value="Galactose-binding domain-like"/>
    <property type="match status" value="1"/>
</dbReference>
<keyword evidence="3" id="KW-0378">Hydrolase</keyword>
<evidence type="ECO:0000313" key="3">
    <source>
        <dbReference type="EMBL" id="EKF55273.1"/>
    </source>
</evidence>